<protein>
    <recommendedName>
        <fullName evidence="3">Serine aminopeptidase S33 domain-containing protein</fullName>
    </recommendedName>
</protein>
<proteinExistence type="predicted"/>
<gene>
    <name evidence="1" type="ORF">QWZ15_04785</name>
</gene>
<dbReference type="Gene3D" id="3.40.50.1820">
    <property type="entry name" value="alpha/beta hydrolase"/>
    <property type="match status" value="1"/>
</dbReference>
<accession>A0ABT8C528</accession>
<reference evidence="2" key="1">
    <citation type="journal article" date="2019" name="Int. J. Syst. Evol. Microbiol.">
        <title>The Global Catalogue of Microorganisms (GCM) 10K type strain sequencing project: providing services to taxonomists for standard genome sequencing and annotation.</title>
        <authorList>
            <consortium name="The Broad Institute Genomics Platform"/>
            <consortium name="The Broad Institute Genome Sequencing Center for Infectious Disease"/>
            <person name="Wu L."/>
            <person name="Ma J."/>
        </authorList>
    </citation>
    <scope>NUCLEOTIDE SEQUENCE [LARGE SCALE GENOMIC DNA]</scope>
    <source>
        <strain evidence="2">CECT 7706</strain>
    </source>
</reference>
<dbReference type="RefSeq" id="WP_163384026.1">
    <property type="nucleotide sequence ID" value="NZ_JAUFQS010000004.1"/>
</dbReference>
<organism evidence="1 2">
    <name type="scientific">Cyclobacterium jeungdonense</name>
    <dbReference type="NCBI Taxonomy" id="708087"/>
    <lineage>
        <taxon>Bacteria</taxon>
        <taxon>Pseudomonadati</taxon>
        <taxon>Bacteroidota</taxon>
        <taxon>Cytophagia</taxon>
        <taxon>Cytophagales</taxon>
        <taxon>Cyclobacteriaceae</taxon>
        <taxon>Cyclobacterium</taxon>
    </lineage>
</organism>
<evidence type="ECO:0008006" key="3">
    <source>
        <dbReference type="Google" id="ProtNLM"/>
    </source>
</evidence>
<dbReference type="EMBL" id="JAUFQS010000004">
    <property type="protein sequence ID" value="MDN3687134.1"/>
    <property type="molecule type" value="Genomic_DNA"/>
</dbReference>
<dbReference type="SUPFAM" id="SSF53474">
    <property type="entry name" value="alpha/beta-Hydrolases"/>
    <property type="match status" value="1"/>
</dbReference>
<evidence type="ECO:0000313" key="2">
    <source>
        <dbReference type="Proteomes" id="UP001236663"/>
    </source>
</evidence>
<dbReference type="PROSITE" id="PS51257">
    <property type="entry name" value="PROKAR_LIPOPROTEIN"/>
    <property type="match status" value="1"/>
</dbReference>
<dbReference type="InterPro" id="IPR029058">
    <property type="entry name" value="AB_hydrolase_fold"/>
</dbReference>
<dbReference type="Proteomes" id="UP001236663">
    <property type="component" value="Unassembled WGS sequence"/>
</dbReference>
<name>A0ABT8C528_9BACT</name>
<keyword evidence="2" id="KW-1185">Reference proteome</keyword>
<comment type="caution">
    <text evidence="1">The sequence shown here is derived from an EMBL/GenBank/DDBJ whole genome shotgun (WGS) entry which is preliminary data.</text>
</comment>
<evidence type="ECO:0000313" key="1">
    <source>
        <dbReference type="EMBL" id="MDN3687134.1"/>
    </source>
</evidence>
<sequence>MKTKKNPLLKSWRMAPLWVIFTFVFVVSCHERAFWDPETKNPHTLSYEETAPGTFVGEYRGAKWQLSLPNSVIWNSLPQKYLLLYAHGIVDPVPYEPVKLPDDAIEGTSVEDILKGNGFGYASTSYRDNGLVVLEAVEDMKNLADLTRLFFRVHPDYSAPDFLFIGGPSEGGLVTIKTIEKYPSLFDGAISICAPIGDFQKQLQYNGDFHVLFNYFFGADLLAAGFDLGNPKDGVDPAIMGKWKEGKEGDLQKKIISLMTDHPERVFQLLNTVKATVDFYNPIAVGTAVLELLRFNIMMTNDVRIRMKGVPYNNKNTVYSGSLDDETLNAEVQRIDEPDYHQVRNSIRKYETSGKLINMPLVTIHTTGDYIIPYWHDNLYASKIFPAKNSYLHKRIEVDNFGHSTIFLENIAEALLFLIGSVNSVSEVQMDEMEY</sequence>